<reference evidence="1" key="1">
    <citation type="submission" date="2020-02" db="EMBL/GenBank/DDBJ databases">
        <authorList>
            <person name="Meier V. D."/>
        </authorList>
    </citation>
    <scope>NUCLEOTIDE SEQUENCE</scope>
    <source>
        <strain evidence="1">AVDCRST_MAG92</strain>
    </source>
</reference>
<dbReference type="EMBL" id="CADCTM010000529">
    <property type="protein sequence ID" value="CAA9275278.1"/>
    <property type="molecule type" value="Genomic_DNA"/>
</dbReference>
<sequence length="40" mass="4264">MPIRVVTYQLKPGSASLLAFVSTPNTFVSQAGSRSVPSLR</sequence>
<evidence type="ECO:0000313" key="1">
    <source>
        <dbReference type="EMBL" id="CAA9275278.1"/>
    </source>
</evidence>
<dbReference type="AlphaFoldDB" id="A0A6J4JG22"/>
<name>A0A6J4JG22_9CYAN</name>
<protein>
    <submittedName>
        <fullName evidence="1">Uncharacterized protein</fullName>
    </submittedName>
</protein>
<proteinExistence type="predicted"/>
<gene>
    <name evidence="1" type="ORF">AVDCRST_MAG92-3187</name>
</gene>
<organism evidence="1">
    <name type="scientific">uncultured Coleofasciculus sp</name>
    <dbReference type="NCBI Taxonomy" id="1267456"/>
    <lineage>
        <taxon>Bacteria</taxon>
        <taxon>Bacillati</taxon>
        <taxon>Cyanobacteriota</taxon>
        <taxon>Cyanophyceae</taxon>
        <taxon>Coleofasciculales</taxon>
        <taxon>Coleofasciculaceae</taxon>
        <taxon>Coleofasciculus</taxon>
        <taxon>environmental samples</taxon>
    </lineage>
</organism>
<accession>A0A6J4JG22</accession>